<sequence length="192" mass="23144">MEEDNTREIKYNPILKVHKKKETKKEDIKKEKKNRIITGTAVWTLLDDTDFTVEKQLEMLKAVDVEENRYLKNEIAKKLSGYKQQDLAKNKFNREEFIGFNEVVRKLLKSNLLCFYCTQPILVWYKQSRENMQWTLERIDNKIGHTNDNVEISCLLCNIRRRCMYSEKFRFTKQLKVCRVEEDKKSYKEEDA</sequence>
<evidence type="ECO:0000313" key="1">
    <source>
        <dbReference type="EMBL" id="QHT80232.1"/>
    </source>
</evidence>
<dbReference type="AlphaFoldDB" id="A0A6C0HI22"/>
<dbReference type="Gene3D" id="3.30.40.220">
    <property type="match status" value="1"/>
</dbReference>
<protein>
    <submittedName>
        <fullName evidence="1">Uncharacterized protein</fullName>
    </submittedName>
</protein>
<accession>A0A6C0HI22</accession>
<organism evidence="1">
    <name type="scientific">viral metagenome</name>
    <dbReference type="NCBI Taxonomy" id="1070528"/>
    <lineage>
        <taxon>unclassified sequences</taxon>
        <taxon>metagenomes</taxon>
        <taxon>organismal metagenomes</taxon>
    </lineage>
</organism>
<dbReference type="EMBL" id="MN739966">
    <property type="protein sequence ID" value="QHT80232.1"/>
    <property type="molecule type" value="Genomic_DNA"/>
</dbReference>
<reference evidence="1" key="1">
    <citation type="journal article" date="2020" name="Nature">
        <title>Giant virus diversity and host interactions through global metagenomics.</title>
        <authorList>
            <person name="Schulz F."/>
            <person name="Roux S."/>
            <person name="Paez-Espino D."/>
            <person name="Jungbluth S."/>
            <person name="Walsh D.A."/>
            <person name="Denef V.J."/>
            <person name="McMahon K.D."/>
            <person name="Konstantinidis K.T."/>
            <person name="Eloe-Fadrosh E.A."/>
            <person name="Kyrpides N.C."/>
            <person name="Woyke T."/>
        </authorList>
    </citation>
    <scope>NUCLEOTIDE SEQUENCE</scope>
    <source>
        <strain evidence="1">GVMAG-M-3300023184-120</strain>
    </source>
</reference>
<proteinExistence type="predicted"/>
<name>A0A6C0HI22_9ZZZZ</name>